<gene>
    <name evidence="1" type="ORF">G8S28_003908</name>
</gene>
<dbReference type="AlphaFoldDB" id="A0A765EVE3"/>
<protein>
    <submittedName>
        <fullName evidence="1">Uncharacterized protein</fullName>
    </submittedName>
</protein>
<dbReference type="EMBL" id="DAAYQE010000017">
    <property type="protein sequence ID" value="HAG5286686.1"/>
    <property type="molecule type" value="Genomic_DNA"/>
</dbReference>
<organism evidence="1">
    <name type="scientific">Salmonella enterica</name>
    <name type="common">Salmonella choleraesuis</name>
    <dbReference type="NCBI Taxonomy" id="28901"/>
    <lineage>
        <taxon>Bacteria</taxon>
        <taxon>Pseudomonadati</taxon>
        <taxon>Pseudomonadota</taxon>
        <taxon>Gammaproteobacteria</taxon>
        <taxon>Enterobacterales</taxon>
        <taxon>Enterobacteriaceae</taxon>
        <taxon>Salmonella</taxon>
    </lineage>
</organism>
<evidence type="ECO:0000313" key="1">
    <source>
        <dbReference type="EMBL" id="HAG5286686.1"/>
    </source>
</evidence>
<dbReference type="RefSeq" id="WP_023356348.1">
    <property type="nucleotide sequence ID" value="NZ_JABYNC010000011.1"/>
</dbReference>
<accession>A0A765EVE3</accession>
<proteinExistence type="predicted"/>
<reference evidence="1" key="1">
    <citation type="journal article" date="2018" name="Genome Biol.">
        <title>SKESA: strategic k-mer extension for scrupulous assemblies.</title>
        <authorList>
            <person name="Souvorov A."/>
            <person name="Agarwala R."/>
            <person name="Lipman D.J."/>
        </authorList>
    </citation>
    <scope>NUCLEOTIDE SEQUENCE</scope>
    <source>
        <strain evidence="1">MA.SG06.351</strain>
    </source>
</reference>
<comment type="caution">
    <text evidence="1">The sequence shown here is derived from an EMBL/GenBank/DDBJ whole genome shotgun (WGS) entry which is preliminary data.</text>
</comment>
<name>A0A765EVE3_SALER</name>
<sequence>MLFSLIIFMGIASIIDDEPSPFRYPDFTAVLVNDQFSIFMVKIMVW</sequence>
<reference evidence="1" key="2">
    <citation type="submission" date="2020-02" db="EMBL/GenBank/DDBJ databases">
        <authorList>
            <consortium name="NCBI Pathogen Detection Project"/>
        </authorList>
    </citation>
    <scope>NUCLEOTIDE SEQUENCE</scope>
    <source>
        <strain evidence="1">MA.SG06.351</strain>
    </source>
</reference>